<protein>
    <recommendedName>
        <fullName evidence="4">DUF1102 domain-containing protein</fullName>
    </recommendedName>
</protein>
<evidence type="ECO:0000313" key="3">
    <source>
        <dbReference type="Proteomes" id="UP000011575"/>
    </source>
</evidence>
<evidence type="ECO:0000256" key="1">
    <source>
        <dbReference type="SAM" id="MobiDB-lite"/>
    </source>
</evidence>
<evidence type="ECO:0000313" key="2">
    <source>
        <dbReference type="EMBL" id="EMA66533.1"/>
    </source>
</evidence>
<evidence type="ECO:0008006" key="4">
    <source>
        <dbReference type="Google" id="ProtNLM"/>
    </source>
</evidence>
<gene>
    <name evidence="2" type="ORF">C461_10848</name>
</gene>
<feature type="region of interest" description="Disordered" evidence="1">
    <location>
        <begin position="171"/>
        <end position="195"/>
    </location>
</feature>
<dbReference type="OrthoDB" id="330182at2157"/>
<reference evidence="2 3" key="1">
    <citation type="journal article" date="2014" name="PLoS Genet.">
        <title>Phylogenetically driven sequencing of extremely halophilic archaea reveals strategies for static and dynamic osmo-response.</title>
        <authorList>
            <person name="Becker E.A."/>
            <person name="Seitzer P.M."/>
            <person name="Tritt A."/>
            <person name="Larsen D."/>
            <person name="Krusor M."/>
            <person name="Yao A.I."/>
            <person name="Wu D."/>
            <person name="Madern D."/>
            <person name="Eisen J.A."/>
            <person name="Darling A.E."/>
            <person name="Facciotti M.T."/>
        </authorList>
    </citation>
    <scope>NUCLEOTIDE SEQUENCE [LARGE SCALE GENOMIC DNA]</scope>
    <source>
        <strain evidence="2 3">JCM 13560</strain>
    </source>
</reference>
<dbReference type="RefSeq" id="WP_008001146.1">
    <property type="nucleotide sequence ID" value="NZ_AOJI01000026.1"/>
</dbReference>
<dbReference type="EMBL" id="AOJI01000026">
    <property type="protein sequence ID" value="EMA66533.1"/>
    <property type="molecule type" value="Genomic_DNA"/>
</dbReference>
<dbReference type="Proteomes" id="UP000011575">
    <property type="component" value="Unassembled WGS sequence"/>
</dbReference>
<comment type="caution">
    <text evidence="2">The sequence shown here is derived from an EMBL/GenBank/DDBJ whole genome shotgun (WGS) entry which is preliminary data.</text>
</comment>
<accession>M0P9N2</accession>
<keyword evidence="3" id="KW-1185">Reference proteome</keyword>
<name>M0P9N2_9EURY</name>
<organism evidence="2 3">
    <name type="scientific">Halorubrum aidingense JCM 13560</name>
    <dbReference type="NCBI Taxonomy" id="1230454"/>
    <lineage>
        <taxon>Archaea</taxon>
        <taxon>Methanobacteriati</taxon>
        <taxon>Methanobacteriota</taxon>
        <taxon>Stenosarchaea group</taxon>
        <taxon>Halobacteria</taxon>
        <taxon>Halobacteriales</taxon>
        <taxon>Haloferacaceae</taxon>
        <taxon>Halorubrum</taxon>
    </lineage>
</organism>
<dbReference type="PATRIC" id="fig|1230454.4.peg.2185"/>
<sequence length="195" mass="20056">MSTTTRTPVRASALRTLSVLLAFTAVVGLVLGTAGFSAMEADRGLAVNVTDDTSAYLGYEPVVAESAAIEAGRPAVAVTYRNQFSGDLTAFDVDVSTDHPDVTVASVDAPETLPGGTERPVRVTLECDREAPVELRFDADGSGGGVSVSLNRTHEVTCAPGAPAEAIGRLTDGNLDASGDEPLTSEMVSKTDRGG</sequence>
<proteinExistence type="predicted"/>
<dbReference type="AlphaFoldDB" id="M0P9N2"/>